<feature type="transmembrane region" description="Helical" evidence="6">
    <location>
        <begin position="335"/>
        <end position="357"/>
    </location>
</feature>
<feature type="transmembrane region" description="Helical" evidence="6">
    <location>
        <begin position="177"/>
        <end position="198"/>
    </location>
</feature>
<keyword evidence="9" id="KW-1185">Reference proteome</keyword>
<feature type="transmembrane region" description="Helical" evidence="6">
    <location>
        <begin position="280"/>
        <end position="303"/>
    </location>
</feature>
<evidence type="ECO:0000256" key="3">
    <source>
        <dbReference type="ARBA" id="ARBA00022692"/>
    </source>
</evidence>
<feature type="transmembrane region" description="Helical" evidence="6">
    <location>
        <begin position="401"/>
        <end position="420"/>
    </location>
</feature>
<organism evidence="8 9">
    <name type="scientific">Halanaerobium kushneri</name>
    <dbReference type="NCBI Taxonomy" id="56779"/>
    <lineage>
        <taxon>Bacteria</taxon>
        <taxon>Bacillati</taxon>
        <taxon>Bacillota</taxon>
        <taxon>Clostridia</taxon>
        <taxon>Halanaerobiales</taxon>
        <taxon>Halanaerobiaceae</taxon>
        <taxon>Halanaerobium</taxon>
    </lineage>
</organism>
<dbReference type="GO" id="GO:0022857">
    <property type="term" value="F:transmembrane transporter activity"/>
    <property type="evidence" value="ECO:0007669"/>
    <property type="project" value="InterPro"/>
</dbReference>
<proteinExistence type="predicted"/>
<evidence type="ECO:0000313" key="8">
    <source>
        <dbReference type="EMBL" id="SIR43907.1"/>
    </source>
</evidence>
<dbReference type="Proteomes" id="UP000185669">
    <property type="component" value="Unassembled WGS sequence"/>
</dbReference>
<keyword evidence="4 6" id="KW-1133">Transmembrane helix</keyword>
<dbReference type="GO" id="GO:0005886">
    <property type="term" value="C:plasma membrane"/>
    <property type="evidence" value="ECO:0007669"/>
    <property type="project" value="UniProtKB-SubCell"/>
</dbReference>
<dbReference type="Gene3D" id="1.20.1250.20">
    <property type="entry name" value="MFS general substrate transporter like domains"/>
    <property type="match status" value="2"/>
</dbReference>
<dbReference type="PANTHER" id="PTHR11360:SF308">
    <property type="entry name" value="BLL3089 PROTEIN"/>
    <property type="match status" value="1"/>
</dbReference>
<name>A0A1N7AXM0_9FIRM</name>
<dbReference type="Pfam" id="PF07690">
    <property type="entry name" value="MFS_1"/>
    <property type="match status" value="1"/>
</dbReference>
<feature type="transmembrane region" description="Helical" evidence="6">
    <location>
        <begin position="89"/>
        <end position="106"/>
    </location>
</feature>
<feature type="transmembrane region" description="Helical" evidence="6">
    <location>
        <begin position="112"/>
        <end position="133"/>
    </location>
</feature>
<dbReference type="InterPro" id="IPR011701">
    <property type="entry name" value="MFS"/>
</dbReference>
<dbReference type="EMBL" id="FTNC01000026">
    <property type="protein sequence ID" value="SIR43907.1"/>
    <property type="molecule type" value="Genomic_DNA"/>
</dbReference>
<keyword evidence="2" id="KW-0813">Transport</keyword>
<evidence type="ECO:0000256" key="2">
    <source>
        <dbReference type="ARBA" id="ARBA00022448"/>
    </source>
</evidence>
<keyword evidence="3 6" id="KW-0812">Transmembrane</keyword>
<feature type="transmembrane region" description="Helical" evidence="6">
    <location>
        <begin position="145"/>
        <end position="165"/>
    </location>
</feature>
<evidence type="ECO:0000256" key="4">
    <source>
        <dbReference type="ARBA" id="ARBA00022989"/>
    </source>
</evidence>
<dbReference type="InterPro" id="IPR050327">
    <property type="entry name" value="Proton-linked_MCT"/>
</dbReference>
<dbReference type="OrthoDB" id="182417at2"/>
<dbReference type="STRING" id="56779.SAMN05421834_12631"/>
<sequence>MHLNTQKEEEPIKTNFYYGWVVLVMAALAYFFSGPGQTYSISIFIDHYIENFGWSRSLVSTLYSAGTLISGLILTYMGKNIDKFGHRKMIVVISISLGLAAVWMSFVSTPVMLLIGFFLMRFFGQGSLGLWPQTLVPHWFRSKRGLAMSIMGIGGVVGAAVIPPLNNYLINSFGLSGAWRFWTLALFLIMAPLGWFFVRNRPENIALKIDGLDQEEEDRVSEKFAPQVHISSDPWTLKKAMKTKEFWMLIFIIVVPAMVNTGMTFHMVSIIGEKGFNAAFAAYILSITSVVKFPLTFLGGFLLDRVKASLIKAVNFVLLVIAIFLLIKADSRSAFLIYAVVHGSFMAFDGVSTSVILPNYFGKKHLGSIRGFFSTAMVIGSALGPLPFGLAFDHFNGYREVLLLILILPLASVIISYLATPPEYRN</sequence>
<dbReference type="AlphaFoldDB" id="A0A1N7AXM0"/>
<dbReference type="PROSITE" id="PS50850">
    <property type="entry name" value="MFS"/>
    <property type="match status" value="1"/>
</dbReference>
<feature type="transmembrane region" description="Helical" evidence="6">
    <location>
        <begin position="369"/>
        <end position="389"/>
    </location>
</feature>
<evidence type="ECO:0000259" key="7">
    <source>
        <dbReference type="PROSITE" id="PS50850"/>
    </source>
</evidence>
<feature type="transmembrane region" description="Helical" evidence="6">
    <location>
        <begin position="16"/>
        <end position="33"/>
    </location>
</feature>
<dbReference type="SUPFAM" id="SSF103473">
    <property type="entry name" value="MFS general substrate transporter"/>
    <property type="match status" value="1"/>
</dbReference>
<feature type="domain" description="Major facilitator superfamily (MFS) profile" evidence="7">
    <location>
        <begin position="22"/>
        <end position="424"/>
    </location>
</feature>
<evidence type="ECO:0000313" key="9">
    <source>
        <dbReference type="Proteomes" id="UP000185669"/>
    </source>
</evidence>
<dbReference type="RefSeq" id="WP_076545899.1">
    <property type="nucleotide sequence ID" value="NZ_FTNC01000026.1"/>
</dbReference>
<evidence type="ECO:0000256" key="6">
    <source>
        <dbReference type="SAM" id="Phobius"/>
    </source>
</evidence>
<keyword evidence="5 6" id="KW-0472">Membrane</keyword>
<dbReference type="InterPro" id="IPR036259">
    <property type="entry name" value="MFS_trans_sf"/>
</dbReference>
<protein>
    <submittedName>
        <fullName evidence="8">Sugar phosphate permease</fullName>
    </submittedName>
</protein>
<feature type="transmembrane region" description="Helical" evidence="6">
    <location>
        <begin position="246"/>
        <end position="268"/>
    </location>
</feature>
<accession>A0A1N7AXM0</accession>
<evidence type="ECO:0000256" key="5">
    <source>
        <dbReference type="ARBA" id="ARBA00023136"/>
    </source>
</evidence>
<dbReference type="InterPro" id="IPR020846">
    <property type="entry name" value="MFS_dom"/>
</dbReference>
<dbReference type="PANTHER" id="PTHR11360">
    <property type="entry name" value="MONOCARBOXYLATE TRANSPORTER"/>
    <property type="match status" value="1"/>
</dbReference>
<feature type="transmembrane region" description="Helical" evidence="6">
    <location>
        <begin position="53"/>
        <end position="77"/>
    </location>
</feature>
<feature type="transmembrane region" description="Helical" evidence="6">
    <location>
        <begin position="310"/>
        <end position="329"/>
    </location>
</feature>
<reference evidence="9" key="1">
    <citation type="submission" date="2017-01" db="EMBL/GenBank/DDBJ databases">
        <authorList>
            <person name="Varghese N."/>
            <person name="Submissions S."/>
        </authorList>
    </citation>
    <scope>NUCLEOTIDE SEQUENCE [LARGE SCALE GENOMIC DNA]</scope>
    <source>
        <strain evidence="9">ATCC 700103</strain>
    </source>
</reference>
<comment type="subcellular location">
    <subcellularLocation>
        <location evidence="1">Cell membrane</location>
        <topology evidence="1">Multi-pass membrane protein</topology>
    </subcellularLocation>
</comment>
<gene>
    <name evidence="8" type="ORF">SAMN05421834_12631</name>
</gene>
<evidence type="ECO:0000256" key="1">
    <source>
        <dbReference type="ARBA" id="ARBA00004651"/>
    </source>
</evidence>